<accession>A0A4Y2KMV1</accession>
<dbReference type="Proteomes" id="UP000499080">
    <property type="component" value="Unassembled WGS sequence"/>
</dbReference>
<evidence type="ECO:0000313" key="1">
    <source>
        <dbReference type="EMBL" id="GBN03675.1"/>
    </source>
</evidence>
<dbReference type="AlphaFoldDB" id="A0A4Y2KMV1"/>
<reference evidence="1 2" key="1">
    <citation type="journal article" date="2019" name="Sci. Rep.">
        <title>Orb-weaving spider Araneus ventricosus genome elucidates the spidroin gene catalogue.</title>
        <authorList>
            <person name="Kono N."/>
            <person name="Nakamura H."/>
            <person name="Ohtoshi R."/>
            <person name="Moran D.A.P."/>
            <person name="Shinohara A."/>
            <person name="Yoshida Y."/>
            <person name="Fujiwara M."/>
            <person name="Mori M."/>
            <person name="Tomita M."/>
            <person name="Arakawa K."/>
        </authorList>
    </citation>
    <scope>NUCLEOTIDE SEQUENCE [LARGE SCALE GENOMIC DNA]</scope>
</reference>
<sequence>MQGTKAGKLLGHYMGQTLQLHEYRDKRIIAITNPQSKQIDYMSTMQGTNDSIHMIDTKNRLRLQFIVQCQADYSYILQYREQAELQTPPDYSSEQADYNYIVNLLQEQAD</sequence>
<evidence type="ECO:0000313" key="2">
    <source>
        <dbReference type="Proteomes" id="UP000499080"/>
    </source>
</evidence>
<organism evidence="1 2">
    <name type="scientific">Araneus ventricosus</name>
    <name type="common">Orbweaver spider</name>
    <name type="synonym">Epeira ventricosa</name>
    <dbReference type="NCBI Taxonomy" id="182803"/>
    <lineage>
        <taxon>Eukaryota</taxon>
        <taxon>Metazoa</taxon>
        <taxon>Ecdysozoa</taxon>
        <taxon>Arthropoda</taxon>
        <taxon>Chelicerata</taxon>
        <taxon>Arachnida</taxon>
        <taxon>Araneae</taxon>
        <taxon>Araneomorphae</taxon>
        <taxon>Entelegynae</taxon>
        <taxon>Araneoidea</taxon>
        <taxon>Araneidae</taxon>
        <taxon>Araneus</taxon>
    </lineage>
</organism>
<gene>
    <name evidence="1" type="ORF">AVEN_60908_1</name>
</gene>
<dbReference type="EMBL" id="BGPR01004818">
    <property type="protein sequence ID" value="GBN03675.1"/>
    <property type="molecule type" value="Genomic_DNA"/>
</dbReference>
<proteinExistence type="predicted"/>
<keyword evidence="2" id="KW-1185">Reference proteome</keyword>
<comment type="caution">
    <text evidence="1">The sequence shown here is derived from an EMBL/GenBank/DDBJ whole genome shotgun (WGS) entry which is preliminary data.</text>
</comment>
<name>A0A4Y2KMV1_ARAVE</name>
<protein>
    <submittedName>
        <fullName evidence="1">Uncharacterized protein</fullName>
    </submittedName>
</protein>